<dbReference type="AlphaFoldDB" id="A0A8H2NNI9"/>
<dbReference type="RefSeq" id="WP_150756976.1">
    <property type="nucleotide sequence ID" value="NZ_CABVIE010000002.1"/>
</dbReference>
<dbReference type="Pfam" id="PF01408">
    <property type="entry name" value="GFO_IDH_MocA"/>
    <property type="match status" value="1"/>
</dbReference>
<dbReference type="Proteomes" id="UP000325723">
    <property type="component" value="Unassembled WGS sequence"/>
</dbReference>
<dbReference type="Pfam" id="PF22685">
    <property type="entry name" value="Gal80p_C-like"/>
    <property type="match status" value="1"/>
</dbReference>
<organism evidence="4 5">
    <name type="scientific">Pseudomonas fluorescens</name>
    <dbReference type="NCBI Taxonomy" id="294"/>
    <lineage>
        <taxon>Bacteria</taxon>
        <taxon>Pseudomonadati</taxon>
        <taxon>Pseudomonadota</taxon>
        <taxon>Gammaproteobacteria</taxon>
        <taxon>Pseudomonadales</taxon>
        <taxon>Pseudomonadaceae</taxon>
        <taxon>Pseudomonas</taxon>
    </lineage>
</organism>
<keyword evidence="1 4" id="KW-0560">Oxidoreductase</keyword>
<name>A0A8H2NNI9_PSEFL</name>
<dbReference type="InterPro" id="IPR000683">
    <property type="entry name" value="Gfo/Idh/MocA-like_OxRdtase_N"/>
</dbReference>
<feature type="domain" description="Gfo/Idh/MocA-like oxidoreductase N-terminal" evidence="2">
    <location>
        <begin position="9"/>
        <end position="126"/>
    </location>
</feature>
<dbReference type="PANTHER" id="PTHR43818:SF11">
    <property type="entry name" value="BCDNA.GH03377"/>
    <property type="match status" value="1"/>
</dbReference>
<dbReference type="SUPFAM" id="SSF55347">
    <property type="entry name" value="Glyceraldehyde-3-phosphate dehydrogenase-like, C-terminal domain"/>
    <property type="match status" value="1"/>
</dbReference>
<comment type="caution">
    <text evidence="4">The sequence shown here is derived from an EMBL/GenBank/DDBJ whole genome shotgun (WGS) entry which is preliminary data.</text>
</comment>
<protein>
    <submittedName>
        <fullName evidence="4">Myo-inositol 2-dehydrogenase</fullName>
        <ecNumber evidence="4">1.1.1.18</ecNumber>
    </submittedName>
</protein>
<dbReference type="Gene3D" id="3.30.360.10">
    <property type="entry name" value="Dihydrodipicolinate Reductase, domain 2"/>
    <property type="match status" value="1"/>
</dbReference>
<evidence type="ECO:0000259" key="2">
    <source>
        <dbReference type="Pfam" id="PF01408"/>
    </source>
</evidence>
<accession>A0A8H2NNI9</accession>
<proteinExistence type="predicted"/>
<evidence type="ECO:0000259" key="3">
    <source>
        <dbReference type="Pfam" id="PF22685"/>
    </source>
</evidence>
<dbReference type="PANTHER" id="PTHR43818">
    <property type="entry name" value="BCDNA.GH03377"/>
    <property type="match status" value="1"/>
</dbReference>
<dbReference type="GO" id="GO:0000166">
    <property type="term" value="F:nucleotide binding"/>
    <property type="evidence" value="ECO:0007669"/>
    <property type="project" value="InterPro"/>
</dbReference>
<evidence type="ECO:0000313" key="4">
    <source>
        <dbReference type="EMBL" id="VVO58624.1"/>
    </source>
</evidence>
<dbReference type="Gene3D" id="3.40.50.720">
    <property type="entry name" value="NAD(P)-binding Rossmann-like Domain"/>
    <property type="match status" value="1"/>
</dbReference>
<dbReference type="EC" id="1.1.1.18" evidence="4"/>
<dbReference type="EMBL" id="CABVIE010000002">
    <property type="protein sequence ID" value="VVO58624.1"/>
    <property type="molecule type" value="Genomic_DNA"/>
</dbReference>
<dbReference type="InterPro" id="IPR036291">
    <property type="entry name" value="NAD(P)-bd_dom_sf"/>
</dbReference>
<dbReference type="InterPro" id="IPR055080">
    <property type="entry name" value="Gal80p-like_C"/>
</dbReference>
<reference evidence="4 5" key="1">
    <citation type="submission" date="2019-09" db="EMBL/GenBank/DDBJ databases">
        <authorList>
            <person name="Chandra G."/>
            <person name="Truman W A."/>
        </authorList>
    </citation>
    <scope>NUCLEOTIDE SEQUENCE [LARGE SCALE GENOMIC DNA]</scope>
    <source>
        <strain evidence="4">PS900</strain>
    </source>
</reference>
<evidence type="ECO:0000256" key="1">
    <source>
        <dbReference type="ARBA" id="ARBA00023002"/>
    </source>
</evidence>
<feature type="domain" description="Gal80p-like C-terminal" evidence="3">
    <location>
        <begin position="138"/>
        <end position="279"/>
    </location>
</feature>
<sequence>MRTEKPVIGVGIIGLSAQGGWAATAHVPALRAMPERFSIVGLCGSSREAAEVAAGAHGVAFATADPATLAAHPEVDLVVVTVKVPHHRELAAYALDAGKAVYCEWPLGNSLGEAEKMAASAQERRLPAFSGLQGRSAPALRYLRDLVKEGFVGEVLSTNILGAGGFPWAGTASARTAYVTDVTTGATMLTIPFGHMIDTLSWILGGFERLRATLATRHSRVLVADEGRSIGATAPDQIAVMGVLSTGAVASLHYRGDVSPETNFRWEIMGTDGMILVEGDSGHLQHGHVRLTGRQGDEVLTPLSVPAKYRLVATDPAGYADALAHAYRAVYDDLRNNTSLAPTFKDAVENHRLLARIERAAQ</sequence>
<dbReference type="InterPro" id="IPR050463">
    <property type="entry name" value="Gfo/Idh/MocA_oxidrdct_glycsds"/>
</dbReference>
<gene>
    <name evidence="4" type="primary">iolG_1</name>
    <name evidence="4" type="ORF">PS900_00679</name>
</gene>
<dbReference type="GO" id="GO:0050112">
    <property type="term" value="F:inositol 2-dehydrogenase (NAD+) activity"/>
    <property type="evidence" value="ECO:0007669"/>
    <property type="project" value="UniProtKB-EC"/>
</dbReference>
<dbReference type="SUPFAM" id="SSF51735">
    <property type="entry name" value="NAD(P)-binding Rossmann-fold domains"/>
    <property type="match status" value="1"/>
</dbReference>
<evidence type="ECO:0000313" key="5">
    <source>
        <dbReference type="Proteomes" id="UP000325723"/>
    </source>
</evidence>